<dbReference type="Proteomes" id="UP000005239">
    <property type="component" value="Unassembled WGS sequence"/>
</dbReference>
<keyword evidence="2" id="KW-1185">Reference proteome</keyword>
<evidence type="ECO:0000313" key="1">
    <source>
        <dbReference type="EnsemblMetazoa" id="PPA10900.1"/>
    </source>
</evidence>
<dbReference type="EnsemblMetazoa" id="PPA10900.1">
    <property type="protein sequence ID" value="PPA10900.1"/>
    <property type="gene ID" value="WBGene00100454"/>
</dbReference>
<organism evidence="1 2">
    <name type="scientific">Pristionchus pacificus</name>
    <name type="common">Parasitic nematode worm</name>
    <dbReference type="NCBI Taxonomy" id="54126"/>
    <lineage>
        <taxon>Eukaryota</taxon>
        <taxon>Metazoa</taxon>
        <taxon>Ecdysozoa</taxon>
        <taxon>Nematoda</taxon>
        <taxon>Chromadorea</taxon>
        <taxon>Rhabditida</taxon>
        <taxon>Rhabditina</taxon>
        <taxon>Diplogasteromorpha</taxon>
        <taxon>Diplogasteroidea</taxon>
        <taxon>Neodiplogasteridae</taxon>
        <taxon>Pristionchus</taxon>
    </lineage>
</organism>
<evidence type="ECO:0000313" key="2">
    <source>
        <dbReference type="Proteomes" id="UP000005239"/>
    </source>
</evidence>
<proteinExistence type="predicted"/>
<dbReference type="AlphaFoldDB" id="A0A2A6C3C2"/>
<reference evidence="2" key="1">
    <citation type="journal article" date="2008" name="Nat. Genet.">
        <title>The Pristionchus pacificus genome provides a unique perspective on nematode lifestyle and parasitism.</title>
        <authorList>
            <person name="Dieterich C."/>
            <person name="Clifton S.W."/>
            <person name="Schuster L.N."/>
            <person name="Chinwalla A."/>
            <person name="Delehaunty K."/>
            <person name="Dinkelacker I."/>
            <person name="Fulton L."/>
            <person name="Fulton R."/>
            <person name="Godfrey J."/>
            <person name="Minx P."/>
            <person name="Mitreva M."/>
            <person name="Roeseler W."/>
            <person name="Tian H."/>
            <person name="Witte H."/>
            <person name="Yang S.P."/>
            <person name="Wilson R.K."/>
            <person name="Sommer R.J."/>
        </authorList>
    </citation>
    <scope>NUCLEOTIDE SEQUENCE [LARGE SCALE GENOMIC DNA]</scope>
    <source>
        <strain evidence="2">PS312</strain>
    </source>
</reference>
<gene>
    <name evidence="1" type="primary">WBGene00100454</name>
</gene>
<accession>A0A2A6C3C2</accession>
<accession>A0A8R1U9U9</accession>
<protein>
    <submittedName>
        <fullName evidence="1">Uncharacterized protein</fullName>
    </submittedName>
</protein>
<sequence length="73" mass="8051">MRELEKGSLEQIGRFTLAENFSMLDLDLVSRNTQKAAAEIIKAVIVISIVAPVAKAQHVKQTACITEIIIDTR</sequence>
<reference evidence="1" key="2">
    <citation type="submission" date="2022-06" db="UniProtKB">
        <authorList>
            <consortium name="EnsemblMetazoa"/>
        </authorList>
    </citation>
    <scope>IDENTIFICATION</scope>
    <source>
        <strain evidence="1">PS312</strain>
    </source>
</reference>
<name>A0A2A6C3C2_PRIPA</name>